<dbReference type="InterPro" id="IPR045103">
    <property type="entry name" value="RNF5/RNF185-like"/>
</dbReference>
<dbReference type="EMBL" id="BPVZ01000076">
    <property type="protein sequence ID" value="GKV27530.1"/>
    <property type="molecule type" value="Genomic_DNA"/>
</dbReference>
<keyword evidence="6 10" id="KW-0863">Zinc-finger</keyword>
<evidence type="ECO:0000256" key="3">
    <source>
        <dbReference type="ARBA" id="ARBA00004906"/>
    </source>
</evidence>
<evidence type="ECO:0000313" key="14">
    <source>
        <dbReference type="Proteomes" id="UP001054252"/>
    </source>
</evidence>
<comment type="subcellular location">
    <subcellularLocation>
        <location evidence="2">Endomembrane system</location>
    </subcellularLocation>
    <subcellularLocation>
        <location evidence="11">Endoplasmic reticulum membrane</location>
        <topology evidence="11">Single-pass type IV membrane protein</topology>
    </subcellularLocation>
</comment>
<dbReference type="InterPro" id="IPR017907">
    <property type="entry name" value="Znf_RING_CS"/>
</dbReference>
<comment type="caution">
    <text evidence="13">The sequence shown here is derived from an EMBL/GenBank/DDBJ whole genome shotgun (WGS) entry which is preliminary data.</text>
</comment>
<evidence type="ECO:0000256" key="10">
    <source>
        <dbReference type="PROSITE-ProRule" id="PRU00175"/>
    </source>
</evidence>
<dbReference type="InterPro" id="IPR001841">
    <property type="entry name" value="Znf_RING"/>
</dbReference>
<dbReference type="AlphaFoldDB" id="A0AAV5KSR4"/>
<comment type="domain">
    <text evidence="11">The RING-type zinc finger domain is responsible for E3 ligase activity.</text>
</comment>
<dbReference type="PROSITE" id="PS50089">
    <property type="entry name" value="ZF_RING_2"/>
    <property type="match status" value="1"/>
</dbReference>
<evidence type="ECO:0000256" key="1">
    <source>
        <dbReference type="ARBA" id="ARBA00000900"/>
    </source>
</evidence>
<evidence type="ECO:0000256" key="11">
    <source>
        <dbReference type="RuleBase" id="RU369090"/>
    </source>
</evidence>
<evidence type="ECO:0000256" key="8">
    <source>
        <dbReference type="ARBA" id="ARBA00022833"/>
    </source>
</evidence>
<dbReference type="Gene3D" id="3.30.40.10">
    <property type="entry name" value="Zinc/RING finger domain, C3HC4 (zinc finger)"/>
    <property type="match status" value="1"/>
</dbReference>
<name>A0AAV5KSR4_9ROSI</name>
<dbReference type="Proteomes" id="UP001054252">
    <property type="component" value="Unassembled WGS sequence"/>
</dbReference>
<proteinExistence type="predicted"/>
<keyword evidence="11" id="KW-0256">Endoplasmic reticulum</keyword>
<keyword evidence="14" id="KW-1185">Reference proteome</keyword>
<dbReference type="Pfam" id="PF13920">
    <property type="entry name" value="zf-C3HC4_3"/>
    <property type="match status" value="1"/>
</dbReference>
<dbReference type="SMART" id="SM00184">
    <property type="entry name" value="RING"/>
    <property type="match status" value="1"/>
</dbReference>
<dbReference type="GO" id="GO:0006511">
    <property type="term" value="P:ubiquitin-dependent protein catabolic process"/>
    <property type="evidence" value="ECO:0007669"/>
    <property type="project" value="UniProtKB-UniRule"/>
</dbReference>
<dbReference type="EC" id="2.3.2.27" evidence="11"/>
<comment type="pathway">
    <text evidence="3 11">Protein modification; protein ubiquitination.</text>
</comment>
<evidence type="ECO:0000256" key="9">
    <source>
        <dbReference type="ARBA" id="ARBA00023136"/>
    </source>
</evidence>
<accession>A0AAV5KSR4</accession>
<dbReference type="PANTHER" id="PTHR12313">
    <property type="entry name" value="E3 UBIQUITIN-PROTEIN LIGASE RNF5-RELATED"/>
    <property type="match status" value="1"/>
</dbReference>
<gene>
    <name evidence="13" type="ORF">SLEP1_g36696</name>
</gene>
<sequence length="417" mass="46367">MANNFSNEIMDLNFYPEPLESQDDAIPGLGSLLNELETAHGRIEDRIRQLEAITSRFRLHQRWTTPNTSIPPHLQHQPCLFNREVGTRQGSVNRENFGKRAFTGAHLIAEALRMENDVQNQGKNNGGFFDCNICLDMAIDPILTCCGHLFCWACYYQLSYAHSDVKECPACEGEVTDTSIIPIYGNGGNNNTCKSKSKESALVVPPRPPAHRTEGIRQRIISRRSLSSIEEGIGRSRNMIGASGEQSQSPDIAGAEVTAERTGTSLISSGMEVQGNLQRHSLQVSRLLLEGAASFSSLSSALNSAMDSAERLVEDLEEFINFQNLRSSHQESSRVFRGDSFPSIMSVIHLETETLDVAPEINSTPLRRMSNFVHIENQITDSAMEVDSASSSRRIDASTVLDLDEEESHGHRRRRLY</sequence>
<dbReference type="GO" id="GO:0008270">
    <property type="term" value="F:zinc ion binding"/>
    <property type="evidence" value="ECO:0007669"/>
    <property type="project" value="UniProtKB-KW"/>
</dbReference>
<evidence type="ECO:0000256" key="4">
    <source>
        <dbReference type="ARBA" id="ARBA00022679"/>
    </source>
</evidence>
<keyword evidence="9" id="KW-0472">Membrane</keyword>
<dbReference type="InterPro" id="IPR013083">
    <property type="entry name" value="Znf_RING/FYVE/PHD"/>
</dbReference>
<dbReference type="PROSITE" id="PS00518">
    <property type="entry name" value="ZF_RING_1"/>
    <property type="match status" value="1"/>
</dbReference>
<keyword evidence="7 11" id="KW-0833">Ubl conjugation pathway</keyword>
<keyword evidence="4 11" id="KW-0808">Transferase</keyword>
<comment type="catalytic activity">
    <reaction evidence="1 11">
        <text>S-ubiquitinyl-[E2 ubiquitin-conjugating enzyme]-L-cysteine + [acceptor protein]-L-lysine = [E2 ubiquitin-conjugating enzyme]-L-cysteine + N(6)-ubiquitinyl-[acceptor protein]-L-lysine.</text>
        <dbReference type="EC" id="2.3.2.27"/>
    </reaction>
</comment>
<feature type="domain" description="RING-type" evidence="12">
    <location>
        <begin position="131"/>
        <end position="172"/>
    </location>
</feature>
<keyword evidence="8 11" id="KW-0862">Zinc</keyword>
<evidence type="ECO:0000313" key="13">
    <source>
        <dbReference type="EMBL" id="GKV27530.1"/>
    </source>
</evidence>
<protein>
    <recommendedName>
        <fullName evidence="11">E3 ubiquitin-protein ligase RMA</fullName>
        <ecNumber evidence="11">2.3.2.27</ecNumber>
    </recommendedName>
    <alternativeName>
        <fullName evidence="11">Protein RING membrane-anchor</fullName>
    </alternativeName>
    <alternativeName>
        <fullName evidence="11">RING-type E3 ubiquitin transferase RMA</fullName>
    </alternativeName>
</protein>
<keyword evidence="5 11" id="KW-0479">Metal-binding</keyword>
<evidence type="ECO:0000256" key="7">
    <source>
        <dbReference type="ARBA" id="ARBA00022786"/>
    </source>
</evidence>
<comment type="function">
    <text evidence="11">E3 ubiquitin-protein ligase.</text>
</comment>
<evidence type="ECO:0000256" key="6">
    <source>
        <dbReference type="ARBA" id="ARBA00022771"/>
    </source>
</evidence>
<evidence type="ECO:0000259" key="12">
    <source>
        <dbReference type="PROSITE" id="PS50089"/>
    </source>
</evidence>
<dbReference type="GO" id="GO:0061630">
    <property type="term" value="F:ubiquitin protein ligase activity"/>
    <property type="evidence" value="ECO:0007669"/>
    <property type="project" value="UniProtKB-UniRule"/>
</dbReference>
<evidence type="ECO:0000256" key="2">
    <source>
        <dbReference type="ARBA" id="ARBA00004308"/>
    </source>
</evidence>
<evidence type="ECO:0000256" key="5">
    <source>
        <dbReference type="ARBA" id="ARBA00022723"/>
    </source>
</evidence>
<dbReference type="GO" id="GO:0005789">
    <property type="term" value="C:endoplasmic reticulum membrane"/>
    <property type="evidence" value="ECO:0007669"/>
    <property type="project" value="UniProtKB-SubCell"/>
</dbReference>
<dbReference type="SUPFAM" id="SSF57850">
    <property type="entry name" value="RING/U-box"/>
    <property type="match status" value="1"/>
</dbReference>
<organism evidence="13 14">
    <name type="scientific">Rubroshorea leprosula</name>
    <dbReference type="NCBI Taxonomy" id="152421"/>
    <lineage>
        <taxon>Eukaryota</taxon>
        <taxon>Viridiplantae</taxon>
        <taxon>Streptophyta</taxon>
        <taxon>Embryophyta</taxon>
        <taxon>Tracheophyta</taxon>
        <taxon>Spermatophyta</taxon>
        <taxon>Magnoliopsida</taxon>
        <taxon>eudicotyledons</taxon>
        <taxon>Gunneridae</taxon>
        <taxon>Pentapetalae</taxon>
        <taxon>rosids</taxon>
        <taxon>malvids</taxon>
        <taxon>Malvales</taxon>
        <taxon>Dipterocarpaceae</taxon>
        <taxon>Rubroshorea</taxon>
    </lineage>
</organism>
<reference evidence="13 14" key="1">
    <citation type="journal article" date="2021" name="Commun. Biol.">
        <title>The genome of Shorea leprosula (Dipterocarpaceae) highlights the ecological relevance of drought in aseasonal tropical rainforests.</title>
        <authorList>
            <person name="Ng K.K.S."/>
            <person name="Kobayashi M.J."/>
            <person name="Fawcett J.A."/>
            <person name="Hatakeyama M."/>
            <person name="Paape T."/>
            <person name="Ng C.H."/>
            <person name="Ang C.C."/>
            <person name="Tnah L.H."/>
            <person name="Lee C.T."/>
            <person name="Nishiyama T."/>
            <person name="Sese J."/>
            <person name="O'Brien M.J."/>
            <person name="Copetti D."/>
            <person name="Mohd Noor M.I."/>
            <person name="Ong R.C."/>
            <person name="Putra M."/>
            <person name="Sireger I.Z."/>
            <person name="Indrioko S."/>
            <person name="Kosugi Y."/>
            <person name="Izuno A."/>
            <person name="Isagi Y."/>
            <person name="Lee S.L."/>
            <person name="Shimizu K.K."/>
        </authorList>
    </citation>
    <scope>NUCLEOTIDE SEQUENCE [LARGE SCALE GENOMIC DNA]</scope>
    <source>
        <strain evidence="13">214</strain>
    </source>
</reference>